<organism evidence="3 4">
    <name type="scientific">Streptomyces cinnamoneus</name>
    <name type="common">Streptoverticillium cinnamoneum</name>
    <dbReference type="NCBI Taxonomy" id="53446"/>
    <lineage>
        <taxon>Bacteria</taxon>
        <taxon>Bacillati</taxon>
        <taxon>Actinomycetota</taxon>
        <taxon>Actinomycetes</taxon>
        <taxon>Kitasatosporales</taxon>
        <taxon>Streptomycetaceae</taxon>
        <taxon>Streptomyces</taxon>
        <taxon>Streptomyces cinnamoneus group</taxon>
    </lineage>
</organism>
<sequence>MYGANFQRPFRRTTHGIGTLDLELDMWVPGDGSPYRWKDVEHFEARAASGGFAEGEAERVREESRSLAAALERGEAWWDTGWAHWQPDDGWGLPDAVPYPLAASVCPIAAASPTVRGSALLRLRGSSADVPAPGTGARSSLPRLAFVAASPAPAYDGGQRAGYPTRPSERFLMCPMSTPHHLRPGGRPPPVSRRPARTPGSGFSPSRHARVSHPRPVPHGTPP</sequence>
<feature type="domain" description="DUF402" evidence="2">
    <location>
        <begin position="5"/>
        <end position="75"/>
    </location>
</feature>
<proteinExistence type="predicted"/>
<evidence type="ECO:0000259" key="2">
    <source>
        <dbReference type="Pfam" id="PF04167"/>
    </source>
</evidence>
<reference evidence="3" key="1">
    <citation type="journal article" date="2014" name="Int. J. Syst. Evol. Microbiol.">
        <title>Complete genome sequence of Corynebacterium casei LMG S-19264T (=DSM 44701T), isolated from a smear-ripened cheese.</title>
        <authorList>
            <consortium name="US DOE Joint Genome Institute (JGI-PGF)"/>
            <person name="Walter F."/>
            <person name="Albersmeier A."/>
            <person name="Kalinowski J."/>
            <person name="Ruckert C."/>
        </authorList>
    </citation>
    <scope>NUCLEOTIDE SEQUENCE</scope>
    <source>
        <strain evidence="3">JCM 4633</strain>
    </source>
</reference>
<evidence type="ECO:0000313" key="4">
    <source>
        <dbReference type="Proteomes" id="UP000646244"/>
    </source>
</evidence>
<dbReference type="EMBL" id="BMVB01000024">
    <property type="protein sequence ID" value="GHC68217.1"/>
    <property type="molecule type" value="Genomic_DNA"/>
</dbReference>
<dbReference type="SUPFAM" id="SSF159234">
    <property type="entry name" value="FomD-like"/>
    <property type="match status" value="1"/>
</dbReference>
<feature type="region of interest" description="Disordered" evidence="1">
    <location>
        <begin position="174"/>
        <end position="223"/>
    </location>
</feature>
<name>A0A918U0N1_STRCJ</name>
<evidence type="ECO:0000256" key="1">
    <source>
        <dbReference type="SAM" id="MobiDB-lite"/>
    </source>
</evidence>
<dbReference type="InterPro" id="IPR007295">
    <property type="entry name" value="DUF402"/>
</dbReference>
<dbReference type="InterPro" id="IPR035930">
    <property type="entry name" value="FomD-like_sf"/>
</dbReference>
<evidence type="ECO:0000313" key="3">
    <source>
        <dbReference type="EMBL" id="GHC68217.1"/>
    </source>
</evidence>
<dbReference type="Gene3D" id="2.40.380.10">
    <property type="entry name" value="FomD-like"/>
    <property type="match status" value="1"/>
</dbReference>
<dbReference type="AlphaFoldDB" id="A0A918U0N1"/>
<reference evidence="3" key="2">
    <citation type="submission" date="2020-09" db="EMBL/GenBank/DDBJ databases">
        <authorList>
            <person name="Sun Q."/>
            <person name="Ohkuma M."/>
        </authorList>
    </citation>
    <scope>NUCLEOTIDE SEQUENCE</scope>
    <source>
        <strain evidence="3">JCM 4633</strain>
    </source>
</reference>
<dbReference type="Pfam" id="PF04167">
    <property type="entry name" value="DUF402"/>
    <property type="match status" value="1"/>
</dbReference>
<gene>
    <name evidence="3" type="ORF">GCM10010507_53300</name>
</gene>
<comment type="caution">
    <text evidence="3">The sequence shown here is derived from an EMBL/GenBank/DDBJ whole genome shotgun (WGS) entry which is preliminary data.</text>
</comment>
<dbReference type="Proteomes" id="UP000646244">
    <property type="component" value="Unassembled WGS sequence"/>
</dbReference>
<accession>A0A918U0N1</accession>
<protein>
    <recommendedName>
        <fullName evidence="2">DUF402 domain-containing protein</fullName>
    </recommendedName>
</protein>